<feature type="transmembrane region" description="Helical" evidence="15">
    <location>
        <begin position="558"/>
        <end position="576"/>
    </location>
</feature>
<keyword evidence="8" id="KW-0256">Endoplasmic reticulum</keyword>
<dbReference type="Gene3D" id="3.40.630.10">
    <property type="entry name" value="Zn peptidases"/>
    <property type="match status" value="1"/>
</dbReference>
<reference evidence="19" key="1">
    <citation type="submission" date="2025-08" db="UniProtKB">
        <authorList>
            <consortium name="RefSeq"/>
        </authorList>
    </citation>
    <scope>IDENTIFICATION</scope>
</reference>
<evidence type="ECO:0000256" key="1">
    <source>
        <dbReference type="ARBA" id="ARBA00001947"/>
    </source>
</evidence>
<dbReference type="Pfam" id="PF22248">
    <property type="entry name" value="ERMP1_C"/>
    <property type="match status" value="1"/>
</dbReference>
<dbReference type="InterPro" id="IPR007484">
    <property type="entry name" value="Peptidase_M28"/>
</dbReference>
<accession>A0A6P4ENP3</accession>
<feature type="transmembrane region" description="Helical" evidence="15">
    <location>
        <begin position="382"/>
        <end position="401"/>
    </location>
</feature>
<comment type="similarity">
    <text evidence="3">Belongs to the peptidase M28 family.</text>
</comment>
<dbReference type="Pfam" id="PF04389">
    <property type="entry name" value="Peptidase_M28"/>
    <property type="match status" value="1"/>
</dbReference>
<evidence type="ECO:0000256" key="4">
    <source>
        <dbReference type="ARBA" id="ARBA00022670"/>
    </source>
</evidence>
<organism evidence="19">
    <name type="scientific">Drosophila rhopaloa</name>
    <name type="common">Fruit fly</name>
    <dbReference type="NCBI Taxonomy" id="1041015"/>
    <lineage>
        <taxon>Eukaryota</taxon>
        <taxon>Metazoa</taxon>
        <taxon>Ecdysozoa</taxon>
        <taxon>Arthropoda</taxon>
        <taxon>Hexapoda</taxon>
        <taxon>Insecta</taxon>
        <taxon>Pterygota</taxon>
        <taxon>Neoptera</taxon>
        <taxon>Endopterygota</taxon>
        <taxon>Diptera</taxon>
        <taxon>Brachycera</taxon>
        <taxon>Muscomorpha</taxon>
        <taxon>Ephydroidea</taxon>
        <taxon>Drosophilidae</taxon>
        <taxon>Drosophila</taxon>
        <taxon>Sophophora</taxon>
    </lineage>
</organism>
<feature type="transmembrane region" description="Helical" evidence="15">
    <location>
        <begin position="615"/>
        <end position="633"/>
    </location>
</feature>
<comment type="subcellular location">
    <subcellularLocation>
        <location evidence="2">Endoplasmic reticulum membrane</location>
        <topology evidence="2">Multi-pass membrane protein</topology>
    </subcellularLocation>
</comment>
<dbReference type="RefSeq" id="XP_016978249.2">
    <property type="nucleotide sequence ID" value="XM_017122760.2"/>
</dbReference>
<evidence type="ECO:0000256" key="3">
    <source>
        <dbReference type="ARBA" id="ARBA00010918"/>
    </source>
</evidence>
<name>A0A6P4ENP3_DRORH</name>
<gene>
    <name evidence="19" type="primary">LOC108043941</name>
</gene>
<evidence type="ECO:0000256" key="10">
    <source>
        <dbReference type="ARBA" id="ARBA00022989"/>
    </source>
</evidence>
<keyword evidence="6" id="KW-0479">Metal-binding</keyword>
<evidence type="ECO:0000256" key="14">
    <source>
        <dbReference type="ARBA" id="ARBA00078796"/>
    </source>
</evidence>
<comment type="cofactor">
    <cofactor evidence="1">
        <name>Zn(2+)</name>
        <dbReference type="ChEBI" id="CHEBI:29105"/>
    </cofactor>
</comment>
<dbReference type="InterPro" id="IPR048024">
    <property type="entry name" value="Fxna-like_M28_dom"/>
</dbReference>
<evidence type="ECO:0000256" key="13">
    <source>
        <dbReference type="ARBA" id="ARBA00023180"/>
    </source>
</evidence>
<evidence type="ECO:0000256" key="8">
    <source>
        <dbReference type="ARBA" id="ARBA00022824"/>
    </source>
</evidence>
<evidence type="ECO:0000259" key="17">
    <source>
        <dbReference type="Pfam" id="PF22248"/>
    </source>
</evidence>
<sequence>MGDKDLLLTEDSIESATVKKNVGKRTQIPKIPWYMAGGFVLFWASLFLAVVVPLFYRLPQGNTFEDASKGVFIAERAQENLYDFAKIGIKLVGSDGNENKTVQFLLKELALIQANVREDYFDMEIDHQIAYGSYERNSALYQYQAVQNIVVKVTPKGSTSQNYLLVNSHFDSKPTSPSVGDAGHMIVTMLEVIRIITTSTDKFDHTIIFLFNGSEENSLQGSHGFISSHKWAPFCKVVINLDAAGSGCRELLFQTGPNNSWLLKYYKKYAEHPFATTMAEEIFQTGIVPSDTDFDIFSDFGNLVGYDIGLVCNGFVYHTKYDRYDVIPRGSIQNTGDNLLGLVRSLANAPELADTTETGKAIFFDVLGLFFVSYSADDGKTLNYAVAGIAIFLVYVSLLRIADVSNVTSAQVLSWFVLILVLQVVAFVLGLALPIVVAYMFDKNGLSLTYFSTPALSLGLYVCPSLVGLALPSVIYLKLQKNEKLTYAHQLQMALHGHAVVLSILGIAINYYGLRTTYIITWTLVFYVLTVGLNLVTTLQDRGFSWTGIVKVIQVCPFLYNSYLFYTFIVVLTPMMGRFGQTTNPDLIISALAALGTILSMGFLILLINVSRRSGLILLALLSVTAATISIASSTDIGYPYRAKTNVERVYYLHVRRTFYEYDGTVSKDESGYLFNCQDRRGSAPLVEANVDLTGMVSMASDCAKYMMCGVPYPDSRYVKSRLNGTWLAREIPIEPATDKPLELLNKTVLEDGLTVRLEFKINFTDHSTLYIQPFEDVTISSWTLLDSYLSSTPPYYLFFTYGVDGSPVNLTLEIKKSNGDFNVPLAQIGIGRQFMHTKGDLTAQKFAETFPETAVLIEWPADYHRYIF</sequence>
<keyword evidence="13" id="KW-0325">Glycoprotein</keyword>
<feature type="transmembrane region" description="Helical" evidence="15">
    <location>
        <begin position="458"/>
        <end position="479"/>
    </location>
</feature>
<evidence type="ECO:0000256" key="2">
    <source>
        <dbReference type="ARBA" id="ARBA00004477"/>
    </source>
</evidence>
<dbReference type="PANTHER" id="PTHR12147">
    <property type="entry name" value="METALLOPEPTIDASE M28 FAMILY MEMBER"/>
    <property type="match status" value="1"/>
</dbReference>
<keyword evidence="4" id="KW-0645">Protease</keyword>
<evidence type="ECO:0000313" key="19">
    <source>
        <dbReference type="RefSeq" id="XP_016978249.1"/>
    </source>
</evidence>
<dbReference type="InterPro" id="IPR053974">
    <property type="entry name" value="ERMP1_1-A_TM"/>
</dbReference>
<feature type="transmembrane region" description="Helical" evidence="15">
    <location>
        <begin position="491"/>
        <end position="512"/>
    </location>
</feature>
<evidence type="ECO:0000256" key="9">
    <source>
        <dbReference type="ARBA" id="ARBA00022833"/>
    </source>
</evidence>
<dbReference type="InterPro" id="IPR053973">
    <property type="entry name" value="ERMP1-like_C"/>
</dbReference>
<keyword evidence="5 15" id="KW-0812">Transmembrane</keyword>
<feature type="domain" description="Endoplasmic reticulum metallopeptidase 1/1-A TM" evidence="18">
    <location>
        <begin position="416"/>
        <end position="629"/>
    </location>
</feature>
<proteinExistence type="inferred from homology"/>
<keyword evidence="10 15" id="KW-1133">Transmembrane helix</keyword>
<evidence type="ECO:0000259" key="16">
    <source>
        <dbReference type="Pfam" id="PF04389"/>
    </source>
</evidence>
<keyword evidence="9" id="KW-0862">Zinc</keyword>
<dbReference type="GeneID" id="108043941"/>
<feature type="domain" description="Endoplasmic reticulum metallopeptidase 1-like C-terminal" evidence="17">
    <location>
        <begin position="645"/>
        <end position="867"/>
    </location>
</feature>
<evidence type="ECO:0000259" key="18">
    <source>
        <dbReference type="Pfam" id="PF22249"/>
    </source>
</evidence>
<feature type="transmembrane region" description="Helical" evidence="15">
    <location>
        <begin position="413"/>
        <end position="438"/>
    </location>
</feature>
<dbReference type="SUPFAM" id="SSF53187">
    <property type="entry name" value="Zn-dependent exopeptidases"/>
    <property type="match status" value="1"/>
</dbReference>
<dbReference type="GO" id="GO:0006508">
    <property type="term" value="P:proteolysis"/>
    <property type="evidence" value="ECO:0007669"/>
    <property type="project" value="UniProtKB-KW"/>
</dbReference>
<dbReference type="RefSeq" id="XP_016978249.1">
    <property type="nucleotide sequence ID" value="XM_017122760.1"/>
</dbReference>
<feature type="transmembrane region" description="Helical" evidence="15">
    <location>
        <begin position="588"/>
        <end position="608"/>
    </location>
</feature>
<evidence type="ECO:0000256" key="12">
    <source>
        <dbReference type="ARBA" id="ARBA00023136"/>
    </source>
</evidence>
<evidence type="ECO:0000256" key="15">
    <source>
        <dbReference type="SAM" id="Phobius"/>
    </source>
</evidence>
<evidence type="ECO:0000256" key="5">
    <source>
        <dbReference type="ARBA" id="ARBA00022692"/>
    </source>
</evidence>
<dbReference type="CDD" id="cd03875">
    <property type="entry name" value="M28_Fxna_like"/>
    <property type="match status" value="1"/>
</dbReference>
<dbReference type="GO" id="GO:0046872">
    <property type="term" value="F:metal ion binding"/>
    <property type="evidence" value="ECO:0007669"/>
    <property type="project" value="UniProtKB-KW"/>
</dbReference>
<dbReference type="PANTHER" id="PTHR12147:SF22">
    <property type="entry name" value="ENDOPLASMIC RETICULUM METALLOPEPTIDASE 1"/>
    <property type="match status" value="1"/>
</dbReference>
<evidence type="ECO:0000256" key="6">
    <source>
        <dbReference type="ARBA" id="ARBA00022723"/>
    </source>
</evidence>
<evidence type="ECO:0000256" key="11">
    <source>
        <dbReference type="ARBA" id="ARBA00023049"/>
    </source>
</evidence>
<dbReference type="OrthoDB" id="76293at2759"/>
<keyword evidence="11" id="KW-0482">Metalloprotease</keyword>
<feature type="transmembrane region" description="Helical" evidence="15">
    <location>
        <begin position="518"/>
        <end position="537"/>
    </location>
</feature>
<dbReference type="AlphaFoldDB" id="A0A6P4ENP3"/>
<protein>
    <recommendedName>
        <fullName evidence="14">FXNA-like protease</fullName>
    </recommendedName>
</protein>
<keyword evidence="7" id="KW-0378">Hydrolase</keyword>
<keyword evidence="12 15" id="KW-0472">Membrane</keyword>
<dbReference type="FunFam" id="3.40.630.10:FF:000008">
    <property type="entry name" value="Endoplasmic reticulum metallopeptidase 1"/>
    <property type="match status" value="1"/>
</dbReference>
<dbReference type="GO" id="GO:0008235">
    <property type="term" value="F:metalloexopeptidase activity"/>
    <property type="evidence" value="ECO:0007669"/>
    <property type="project" value="InterPro"/>
</dbReference>
<feature type="domain" description="Peptidase M28" evidence="16">
    <location>
        <begin position="148"/>
        <end position="342"/>
    </location>
</feature>
<evidence type="ECO:0000256" key="7">
    <source>
        <dbReference type="ARBA" id="ARBA00022801"/>
    </source>
</evidence>
<feature type="transmembrane region" description="Helical" evidence="15">
    <location>
        <begin position="33"/>
        <end position="56"/>
    </location>
</feature>
<dbReference type="GO" id="GO:0005789">
    <property type="term" value="C:endoplasmic reticulum membrane"/>
    <property type="evidence" value="ECO:0007669"/>
    <property type="project" value="UniProtKB-SubCell"/>
</dbReference>
<dbReference type="InterPro" id="IPR045175">
    <property type="entry name" value="M28_fam"/>
</dbReference>
<dbReference type="Pfam" id="PF22249">
    <property type="entry name" value="ERMP1-TM"/>
    <property type="match status" value="1"/>
</dbReference>